<dbReference type="AlphaFoldDB" id="A0AAW9Q090"/>
<evidence type="ECO:0000313" key="2">
    <source>
        <dbReference type="Proteomes" id="UP001333818"/>
    </source>
</evidence>
<evidence type="ECO:0000313" key="1">
    <source>
        <dbReference type="EMBL" id="MEE3716266.1"/>
    </source>
</evidence>
<proteinExistence type="predicted"/>
<keyword evidence="2" id="KW-1185">Reference proteome</keyword>
<protein>
    <submittedName>
        <fullName evidence="1">Uncharacterized protein</fullName>
    </submittedName>
</protein>
<gene>
    <name evidence="1" type="ORF">V2H45_05860</name>
</gene>
<dbReference type="EMBL" id="JAZBJZ010000015">
    <property type="protein sequence ID" value="MEE3716266.1"/>
    <property type="molecule type" value="Genomic_DNA"/>
</dbReference>
<reference evidence="1" key="1">
    <citation type="submission" date="2024-01" db="EMBL/GenBank/DDBJ databases">
        <title>Bank of Algae and Cyanobacteria of the Azores (BACA) strain genomes.</title>
        <authorList>
            <person name="Luz R."/>
            <person name="Cordeiro R."/>
            <person name="Fonseca A."/>
            <person name="Goncalves V."/>
        </authorList>
    </citation>
    <scope>NUCLEOTIDE SEQUENCE</scope>
    <source>
        <strain evidence="1">BACA0141</strain>
    </source>
</reference>
<accession>A0AAW9Q090</accession>
<dbReference type="Proteomes" id="UP001333818">
    <property type="component" value="Unassembled WGS sequence"/>
</dbReference>
<organism evidence="1 2">
    <name type="scientific">Tumidithrix elongata BACA0141</name>
    <dbReference type="NCBI Taxonomy" id="2716417"/>
    <lineage>
        <taxon>Bacteria</taxon>
        <taxon>Bacillati</taxon>
        <taxon>Cyanobacteriota</taxon>
        <taxon>Cyanophyceae</taxon>
        <taxon>Pseudanabaenales</taxon>
        <taxon>Pseudanabaenaceae</taxon>
        <taxon>Tumidithrix</taxon>
        <taxon>Tumidithrix elongata</taxon>
    </lineage>
</organism>
<comment type="caution">
    <text evidence="1">The sequence shown here is derived from an EMBL/GenBank/DDBJ whole genome shotgun (WGS) entry which is preliminary data.</text>
</comment>
<sequence length="67" mass="7986">MNHNYHKARVRGKHWEGNQLRGYATIDGLDIHVTYSKVIGWFFMDREHCFHYIDEPVVPLEVVSERS</sequence>
<name>A0AAW9Q090_9CYAN</name>
<dbReference type="RefSeq" id="WP_330482693.1">
    <property type="nucleotide sequence ID" value="NZ_JAZBJZ010000015.1"/>
</dbReference>